<sequence>MNHLITASSVWRAFDAMRCIVCEGSLGRPAGAVNRTCDACNIGLDNRNRQLGDEITSAMDTISGETIFVFARGYFDTTSEARKKYLPAVHDVTIQQGSTLAAHQLSVAQRKMLRFLMLSHEQEDNFMMLTHAIMKRALHEYHEDISCIEEVEYLDQTTLQKCRLYRVTTLDASLSKYAVTFADRARGRLPLVTKWHTYESQYIKGRFTSHELGKWKSVATANIIGYAVVPKVICTVSINL</sequence>
<reference evidence="1 2" key="1">
    <citation type="submission" date="2020-01" db="EMBL/GenBank/DDBJ databases">
        <authorList>
            <consortium name="DOE Joint Genome Institute"/>
            <person name="Haridas S."/>
            <person name="Albert R."/>
            <person name="Binder M."/>
            <person name="Bloem J."/>
            <person name="Labutti K."/>
            <person name="Salamov A."/>
            <person name="Andreopoulos B."/>
            <person name="Baker S.E."/>
            <person name="Barry K."/>
            <person name="Bills G."/>
            <person name="Bluhm B.H."/>
            <person name="Cannon C."/>
            <person name="Castanera R."/>
            <person name="Culley D.E."/>
            <person name="Daum C."/>
            <person name="Ezra D."/>
            <person name="Gonzalez J.B."/>
            <person name="Henrissat B."/>
            <person name="Kuo A."/>
            <person name="Liang C."/>
            <person name="Lipzen A."/>
            <person name="Lutzoni F."/>
            <person name="Magnuson J."/>
            <person name="Mondo S."/>
            <person name="Nolan M."/>
            <person name="Ohm R."/>
            <person name="Pangilinan J."/>
            <person name="Park H.-J.H."/>
            <person name="Ramirez L."/>
            <person name="Alfaro M."/>
            <person name="Sun H."/>
            <person name="Tritt A."/>
            <person name="Yoshinaga Y."/>
            <person name="Zwiers L.-H.L."/>
            <person name="Turgeon B.G."/>
            <person name="Goodwin S.B."/>
            <person name="Spatafora J.W."/>
            <person name="Crous P.W."/>
            <person name="Grigoriev I.V."/>
        </authorList>
    </citation>
    <scope>NUCLEOTIDE SEQUENCE [LARGE SCALE GENOMIC DNA]</scope>
    <source>
        <strain evidence="1 2">CBS 611.86</strain>
    </source>
</reference>
<accession>A0A7C8MHY1</accession>
<dbReference type="EMBL" id="JAADJZ010000002">
    <property type="protein sequence ID" value="KAF2877301.1"/>
    <property type="molecule type" value="Genomic_DNA"/>
</dbReference>
<proteinExistence type="predicted"/>
<gene>
    <name evidence="1" type="ORF">BDV95DRAFT_589898</name>
</gene>
<organism evidence="1 2">
    <name type="scientific">Massariosphaeria phaeospora</name>
    <dbReference type="NCBI Taxonomy" id="100035"/>
    <lineage>
        <taxon>Eukaryota</taxon>
        <taxon>Fungi</taxon>
        <taxon>Dikarya</taxon>
        <taxon>Ascomycota</taxon>
        <taxon>Pezizomycotina</taxon>
        <taxon>Dothideomycetes</taxon>
        <taxon>Pleosporomycetidae</taxon>
        <taxon>Pleosporales</taxon>
        <taxon>Pleosporales incertae sedis</taxon>
        <taxon>Massariosphaeria</taxon>
    </lineage>
</organism>
<evidence type="ECO:0000313" key="1">
    <source>
        <dbReference type="EMBL" id="KAF2877301.1"/>
    </source>
</evidence>
<protein>
    <submittedName>
        <fullName evidence="1">Uncharacterized protein</fullName>
    </submittedName>
</protein>
<name>A0A7C8MHY1_9PLEO</name>
<dbReference type="AlphaFoldDB" id="A0A7C8MHY1"/>
<keyword evidence="2" id="KW-1185">Reference proteome</keyword>
<dbReference type="Proteomes" id="UP000481861">
    <property type="component" value="Unassembled WGS sequence"/>
</dbReference>
<evidence type="ECO:0000313" key="2">
    <source>
        <dbReference type="Proteomes" id="UP000481861"/>
    </source>
</evidence>
<comment type="caution">
    <text evidence="1">The sequence shown here is derived from an EMBL/GenBank/DDBJ whole genome shotgun (WGS) entry which is preliminary data.</text>
</comment>